<gene>
    <name evidence="4" type="ORF">Ccrd_004768</name>
</gene>
<evidence type="ECO:0000259" key="3">
    <source>
        <dbReference type="PROSITE" id="PS50089"/>
    </source>
</evidence>
<dbReference type="InterPro" id="IPR013083">
    <property type="entry name" value="Znf_RING/FYVE/PHD"/>
</dbReference>
<dbReference type="PROSITE" id="PS50089">
    <property type="entry name" value="ZF_RING_2"/>
    <property type="match status" value="1"/>
</dbReference>
<feature type="domain" description="RING-type" evidence="3">
    <location>
        <begin position="101"/>
        <end position="143"/>
    </location>
</feature>
<dbReference type="STRING" id="59895.A0A103XLX8"/>
<keyword evidence="1" id="KW-0863">Zinc-finger</keyword>
<keyword evidence="1" id="KW-0479">Metal-binding</keyword>
<comment type="caution">
    <text evidence="4">The sequence shown here is derived from an EMBL/GenBank/DDBJ whole genome shotgun (WGS) entry which is preliminary data.</text>
</comment>
<accession>A0A103XLX8</accession>
<organism evidence="4 5">
    <name type="scientific">Cynara cardunculus var. scolymus</name>
    <name type="common">Globe artichoke</name>
    <name type="synonym">Cynara scolymus</name>
    <dbReference type="NCBI Taxonomy" id="59895"/>
    <lineage>
        <taxon>Eukaryota</taxon>
        <taxon>Viridiplantae</taxon>
        <taxon>Streptophyta</taxon>
        <taxon>Embryophyta</taxon>
        <taxon>Tracheophyta</taxon>
        <taxon>Spermatophyta</taxon>
        <taxon>Magnoliopsida</taxon>
        <taxon>eudicotyledons</taxon>
        <taxon>Gunneridae</taxon>
        <taxon>Pentapetalae</taxon>
        <taxon>asterids</taxon>
        <taxon>campanulids</taxon>
        <taxon>Asterales</taxon>
        <taxon>Asteraceae</taxon>
        <taxon>Carduoideae</taxon>
        <taxon>Cardueae</taxon>
        <taxon>Carduinae</taxon>
        <taxon>Cynara</taxon>
    </lineage>
</organism>
<dbReference type="Gramene" id="KVH93168">
    <property type="protein sequence ID" value="KVH93168"/>
    <property type="gene ID" value="Ccrd_004768"/>
</dbReference>
<evidence type="ECO:0000256" key="2">
    <source>
        <dbReference type="SAM" id="MobiDB-lite"/>
    </source>
</evidence>
<sequence length="313" mass="35755">MGLSPYSNPCDAGVLCLILVNTAISISMMKEILRPILHLIGIRLASSSSSWSEEDDFSDQASADESIEHRGRPSETYMDEFRSRTPTLRYDSLSCTTKQECSVCLIDFRPDAEINRLSCGHVFHKSCLEKWLNYWNSWKGNFCIGKLSTSSWETCEKQNQLLEPTEAVFLFPNWERLEPTEALRWWRHLKEPGWVVGAQRQLILTLEDFRADKEGGVDVDSILVFFISSSRDSSPRDRLSCFSGCCAAVLVSSDIGSQEERLSSTQNRRKDQKWEIRKKKKQRDDLPFVVVAEAWLFFHLPLSIPGEDEDGKG</sequence>
<evidence type="ECO:0000256" key="1">
    <source>
        <dbReference type="PROSITE-ProRule" id="PRU00175"/>
    </source>
</evidence>
<keyword evidence="1" id="KW-0862">Zinc</keyword>
<dbReference type="PANTHER" id="PTHR47258">
    <property type="match status" value="1"/>
</dbReference>
<reference evidence="4 5" key="1">
    <citation type="journal article" date="2016" name="Sci. Rep.">
        <title>The genome sequence of the outbreeding globe artichoke constructed de novo incorporating a phase-aware low-pass sequencing strategy of F1 progeny.</title>
        <authorList>
            <person name="Scaglione D."/>
            <person name="Reyes-Chin-Wo S."/>
            <person name="Acquadro A."/>
            <person name="Froenicke L."/>
            <person name="Portis E."/>
            <person name="Beitel C."/>
            <person name="Tirone M."/>
            <person name="Mauro R."/>
            <person name="Lo Monaco A."/>
            <person name="Mauromicale G."/>
            <person name="Faccioli P."/>
            <person name="Cattivelli L."/>
            <person name="Rieseberg L."/>
            <person name="Michelmore R."/>
            <person name="Lanteri S."/>
        </authorList>
    </citation>
    <scope>NUCLEOTIDE SEQUENCE [LARGE SCALE GENOMIC DNA]</scope>
    <source>
        <strain evidence="4">2C</strain>
    </source>
</reference>
<dbReference type="PANTHER" id="PTHR47258:SF1">
    <property type="entry name" value="E3 UBIQUITIN-PROTEIN LIGASE XERICO-RELATED"/>
    <property type="match status" value="1"/>
</dbReference>
<feature type="compositionally biased region" description="Basic and acidic residues" evidence="2">
    <location>
        <begin position="66"/>
        <end position="76"/>
    </location>
</feature>
<keyword evidence="5" id="KW-1185">Reference proteome</keyword>
<protein>
    <submittedName>
        <fullName evidence="4">Zinc finger, RING/FYVE/PHD-type</fullName>
    </submittedName>
</protein>
<name>A0A103XLX8_CYNCS</name>
<dbReference type="Proteomes" id="UP000243975">
    <property type="component" value="Unassembled WGS sequence"/>
</dbReference>
<proteinExistence type="predicted"/>
<dbReference type="AlphaFoldDB" id="A0A103XLX8"/>
<dbReference type="InterPro" id="IPR044249">
    <property type="entry name" value="XERICO-like"/>
</dbReference>
<dbReference type="SUPFAM" id="SSF57850">
    <property type="entry name" value="RING/U-box"/>
    <property type="match status" value="1"/>
</dbReference>
<dbReference type="EMBL" id="LEKV01004792">
    <property type="protein sequence ID" value="KVH93168.1"/>
    <property type="molecule type" value="Genomic_DNA"/>
</dbReference>
<evidence type="ECO:0000313" key="5">
    <source>
        <dbReference type="Proteomes" id="UP000243975"/>
    </source>
</evidence>
<dbReference type="GO" id="GO:0008270">
    <property type="term" value="F:zinc ion binding"/>
    <property type="evidence" value="ECO:0007669"/>
    <property type="project" value="UniProtKB-KW"/>
</dbReference>
<dbReference type="Pfam" id="PF13639">
    <property type="entry name" value="zf-RING_2"/>
    <property type="match status" value="1"/>
</dbReference>
<dbReference type="InterPro" id="IPR001841">
    <property type="entry name" value="Znf_RING"/>
</dbReference>
<evidence type="ECO:0000313" key="4">
    <source>
        <dbReference type="EMBL" id="KVH93168.1"/>
    </source>
</evidence>
<dbReference type="Gene3D" id="3.30.40.10">
    <property type="entry name" value="Zinc/RING finger domain, C3HC4 (zinc finger)"/>
    <property type="match status" value="1"/>
</dbReference>
<feature type="region of interest" description="Disordered" evidence="2">
    <location>
        <begin position="52"/>
        <end position="76"/>
    </location>
</feature>